<sequence>MRSDESRLAGSTTTRTDLTTIYAPIQDELSRLHGLLEQELVAEDPFVSELVRHVLGTRGKMIRPALVCLAAQAGGGAGEARLWLAEAVELIHIASLIHDDIIDQSEVRRGVATVNVQWGNQIAVLLGDYLFAKAFDLLSRIRHPDVAPTLAAATVKMSQAEIMQIKYGQEPHDDESVYFQIIAGKTAHLFSAACRAGGLVAGNPAAAERLGTFGLQWGMAFQITDDALDLTSREDTLGKPIYSDVQSGTITLPVIRALREAAPDDRARLTSLLAGPAGDGRMEEVRGLLHRYRAIDYALDVAGRYSRQAGEALSFLPPSPAKDSLLALTEFVVVRSR</sequence>
<evidence type="ECO:0000313" key="8">
    <source>
        <dbReference type="Proteomes" id="UP000318834"/>
    </source>
</evidence>
<dbReference type="PROSITE" id="PS00723">
    <property type="entry name" value="POLYPRENYL_SYNTHASE_1"/>
    <property type="match status" value="1"/>
</dbReference>
<evidence type="ECO:0000256" key="6">
    <source>
        <dbReference type="RuleBase" id="RU004466"/>
    </source>
</evidence>
<dbReference type="GO" id="GO:0008299">
    <property type="term" value="P:isoprenoid biosynthetic process"/>
    <property type="evidence" value="ECO:0007669"/>
    <property type="project" value="InterPro"/>
</dbReference>
<dbReference type="Pfam" id="PF00348">
    <property type="entry name" value="polyprenyl_synt"/>
    <property type="match status" value="1"/>
</dbReference>
<dbReference type="GO" id="GO:0004659">
    <property type="term" value="F:prenyltransferase activity"/>
    <property type="evidence" value="ECO:0007669"/>
    <property type="project" value="InterPro"/>
</dbReference>
<organism evidence="7 8">
    <name type="scientific">Candidatus Segetimicrobium genomatis</name>
    <dbReference type="NCBI Taxonomy" id="2569760"/>
    <lineage>
        <taxon>Bacteria</taxon>
        <taxon>Bacillati</taxon>
        <taxon>Candidatus Sysuimicrobiota</taxon>
        <taxon>Candidatus Sysuimicrobiia</taxon>
        <taxon>Candidatus Sysuimicrobiales</taxon>
        <taxon>Candidatus Segetimicrobiaceae</taxon>
        <taxon>Candidatus Segetimicrobium</taxon>
    </lineage>
</organism>
<dbReference type="EMBL" id="VBAP01000044">
    <property type="protein sequence ID" value="TMI75313.1"/>
    <property type="molecule type" value="Genomic_DNA"/>
</dbReference>
<reference evidence="7 8" key="1">
    <citation type="journal article" date="2019" name="Nat. Microbiol.">
        <title>Mediterranean grassland soil C-N compound turnover is dependent on rainfall and depth, and is mediated by genomically divergent microorganisms.</title>
        <authorList>
            <person name="Diamond S."/>
            <person name="Andeer P.F."/>
            <person name="Li Z."/>
            <person name="Crits-Christoph A."/>
            <person name="Burstein D."/>
            <person name="Anantharaman K."/>
            <person name="Lane K.R."/>
            <person name="Thomas B.C."/>
            <person name="Pan C."/>
            <person name="Northen T.R."/>
            <person name="Banfield J.F."/>
        </authorList>
    </citation>
    <scope>NUCLEOTIDE SEQUENCE [LARGE SCALE GENOMIC DNA]</scope>
    <source>
        <strain evidence="7">NP_8</strain>
    </source>
</reference>
<proteinExistence type="inferred from homology"/>
<dbReference type="SUPFAM" id="SSF48576">
    <property type="entry name" value="Terpenoid synthases"/>
    <property type="match status" value="1"/>
</dbReference>
<dbReference type="PANTHER" id="PTHR12001">
    <property type="entry name" value="GERANYLGERANYL PYROPHOSPHATE SYNTHASE"/>
    <property type="match status" value="1"/>
</dbReference>
<evidence type="ECO:0000256" key="2">
    <source>
        <dbReference type="ARBA" id="ARBA00006706"/>
    </source>
</evidence>
<evidence type="ECO:0000256" key="4">
    <source>
        <dbReference type="ARBA" id="ARBA00022723"/>
    </source>
</evidence>
<dbReference type="AlphaFoldDB" id="A0A537IVJ0"/>
<dbReference type="PANTHER" id="PTHR12001:SF69">
    <property type="entry name" value="ALL TRANS-POLYPRENYL-DIPHOSPHATE SYNTHASE PDSS1"/>
    <property type="match status" value="1"/>
</dbReference>
<keyword evidence="3 6" id="KW-0808">Transferase</keyword>
<dbReference type="CDD" id="cd00685">
    <property type="entry name" value="Trans_IPPS_HT"/>
    <property type="match status" value="1"/>
</dbReference>
<dbReference type="InterPro" id="IPR008949">
    <property type="entry name" value="Isoprenoid_synthase_dom_sf"/>
</dbReference>
<dbReference type="GO" id="GO:0046872">
    <property type="term" value="F:metal ion binding"/>
    <property type="evidence" value="ECO:0007669"/>
    <property type="project" value="UniProtKB-KW"/>
</dbReference>
<dbReference type="Proteomes" id="UP000318834">
    <property type="component" value="Unassembled WGS sequence"/>
</dbReference>
<dbReference type="InterPro" id="IPR000092">
    <property type="entry name" value="Polyprenyl_synt"/>
</dbReference>
<name>A0A537IVJ0_9BACT</name>
<keyword evidence="5" id="KW-0460">Magnesium</keyword>
<keyword evidence="4" id="KW-0479">Metal-binding</keyword>
<dbReference type="SFLD" id="SFLDS00005">
    <property type="entry name" value="Isoprenoid_Synthase_Type_I"/>
    <property type="match status" value="1"/>
</dbReference>
<comment type="similarity">
    <text evidence="2 6">Belongs to the FPP/GGPP synthase family.</text>
</comment>
<evidence type="ECO:0000256" key="1">
    <source>
        <dbReference type="ARBA" id="ARBA00001946"/>
    </source>
</evidence>
<accession>A0A537IVJ0</accession>
<gene>
    <name evidence="7" type="ORF">E6H05_06725</name>
</gene>
<protein>
    <submittedName>
        <fullName evidence="7">Polyprenyl synthetase family protein</fullName>
    </submittedName>
</protein>
<evidence type="ECO:0000313" key="7">
    <source>
        <dbReference type="EMBL" id="TMI75313.1"/>
    </source>
</evidence>
<evidence type="ECO:0000256" key="5">
    <source>
        <dbReference type="ARBA" id="ARBA00022842"/>
    </source>
</evidence>
<comment type="cofactor">
    <cofactor evidence="1">
        <name>Mg(2+)</name>
        <dbReference type="ChEBI" id="CHEBI:18420"/>
    </cofactor>
</comment>
<dbReference type="InterPro" id="IPR033749">
    <property type="entry name" value="Polyprenyl_synt_CS"/>
</dbReference>
<dbReference type="Gene3D" id="1.10.600.10">
    <property type="entry name" value="Farnesyl Diphosphate Synthase"/>
    <property type="match status" value="1"/>
</dbReference>
<evidence type="ECO:0000256" key="3">
    <source>
        <dbReference type="ARBA" id="ARBA00022679"/>
    </source>
</evidence>
<comment type="caution">
    <text evidence="7">The sequence shown here is derived from an EMBL/GenBank/DDBJ whole genome shotgun (WGS) entry which is preliminary data.</text>
</comment>